<feature type="region of interest" description="Disordered" evidence="9">
    <location>
        <begin position="118"/>
        <end position="145"/>
    </location>
</feature>
<organism evidence="13">
    <name type="scientific">Chaetomium thermophilum (strain DSM 1495 / CBS 144.50 / IMI 039719)</name>
    <name type="common">Thermochaetoides thermophila</name>
    <dbReference type="NCBI Taxonomy" id="759272"/>
    <lineage>
        <taxon>Eukaryota</taxon>
        <taxon>Fungi</taxon>
        <taxon>Dikarya</taxon>
        <taxon>Ascomycota</taxon>
        <taxon>Pezizomycotina</taxon>
        <taxon>Sordariomycetes</taxon>
        <taxon>Sordariomycetidae</taxon>
        <taxon>Sordariales</taxon>
        <taxon>Chaetomiaceae</taxon>
        <taxon>Thermochaetoides</taxon>
    </lineage>
</organism>
<evidence type="ECO:0000256" key="7">
    <source>
        <dbReference type="ARBA" id="ARBA00023242"/>
    </source>
</evidence>
<dbReference type="OMA" id="RAPWIQN"/>
<name>G0RZD9_CHATD</name>
<dbReference type="GO" id="GO:0005634">
    <property type="term" value="C:nucleus"/>
    <property type="evidence" value="ECO:0007669"/>
    <property type="project" value="UniProtKB-SubCell"/>
</dbReference>
<evidence type="ECO:0000256" key="3">
    <source>
        <dbReference type="ARBA" id="ARBA00008726"/>
    </source>
</evidence>
<reference evidence="14 15" key="2">
    <citation type="journal article" date="2025" name="Cell Res.">
        <title>Structural insights into spliceosome fidelity: DHX35-GPATCH1- mediated rejection of aberrant splicing substrates.</title>
        <authorList>
            <person name="Li Y."/>
            <person name="Fischer P."/>
            <person name="Wang M."/>
            <person name="Zhou Q."/>
            <person name="Song A."/>
            <person name="Yuan R."/>
            <person name="Meng W."/>
            <person name="Chen F.X."/>
            <person name="Luhrmann R."/>
            <person name="Lau B."/>
            <person name="Hurt E."/>
            <person name="Cheng J."/>
        </authorList>
    </citation>
    <scope>STRUCTURE BY ELECTRON MICROSCOPY (2.80 ANGSTROMS)</scope>
</reference>
<dbReference type="Pfam" id="PF13019">
    <property type="entry name" value="Sde2_N_Ubi_yeast"/>
    <property type="match status" value="1"/>
</dbReference>
<dbReference type="EMBL" id="GL988032">
    <property type="protein sequence ID" value="EGS23567.1"/>
    <property type="molecule type" value="Genomic_DNA"/>
</dbReference>
<dbReference type="InterPro" id="IPR053822">
    <property type="entry name" value="SDE2-like_dom"/>
</dbReference>
<dbReference type="Pfam" id="PF22782">
    <property type="entry name" value="SDE2"/>
    <property type="match status" value="1"/>
</dbReference>
<dbReference type="GO" id="GO:0008380">
    <property type="term" value="P:RNA splicing"/>
    <property type="evidence" value="ECO:0007669"/>
    <property type="project" value="UniProtKB-KW"/>
</dbReference>
<evidence type="ECO:0007829" key="15">
    <source>
        <dbReference type="PDB" id="9L5T"/>
    </source>
</evidence>
<dbReference type="HOGENOM" id="CLU_060603_0_0_1"/>
<keyword evidence="14 15" id="KW-0002">3D-structure</keyword>
<feature type="compositionally biased region" description="Acidic residues" evidence="9">
    <location>
        <begin position="308"/>
        <end position="325"/>
    </location>
</feature>
<dbReference type="PDB" id="9L5T">
    <property type="method" value="EM"/>
    <property type="resolution" value="3.50 A"/>
    <property type="chains" value="D=1-325"/>
</dbReference>
<evidence type="ECO:0000256" key="5">
    <source>
        <dbReference type="ARBA" id="ARBA00022664"/>
    </source>
</evidence>
<dbReference type="PANTHER" id="PTHR12786:SF1">
    <property type="entry name" value="SPLICING REGULATOR SDE2"/>
    <property type="match status" value="1"/>
</dbReference>
<evidence type="ECO:0000256" key="8">
    <source>
        <dbReference type="ARBA" id="ARBA00023306"/>
    </source>
</evidence>
<dbReference type="SMR" id="G0RZD9"/>
<feature type="region of interest" description="Disordered" evidence="9">
    <location>
        <begin position="237"/>
        <end position="325"/>
    </location>
</feature>
<dbReference type="InterPro" id="IPR051421">
    <property type="entry name" value="RNA_Proc_DNA_Dmg_Regulator"/>
</dbReference>
<dbReference type="STRING" id="759272.G0RZD9"/>
<dbReference type="GO" id="GO:0006397">
    <property type="term" value="P:mRNA processing"/>
    <property type="evidence" value="ECO:0007669"/>
    <property type="project" value="UniProtKB-KW"/>
</dbReference>
<evidence type="ECO:0000256" key="1">
    <source>
        <dbReference type="ARBA" id="ARBA00004123"/>
    </source>
</evidence>
<dbReference type="KEGG" id="cthr:CTHT_0002620"/>
<feature type="domain" description="SDE2-like" evidence="11">
    <location>
        <begin position="108"/>
        <end position="224"/>
    </location>
</feature>
<feature type="compositionally biased region" description="Basic and acidic residues" evidence="9">
    <location>
        <begin position="282"/>
        <end position="295"/>
    </location>
</feature>
<dbReference type="AlphaFoldDB" id="G0RZD9"/>
<dbReference type="eggNOG" id="KOG2827">
    <property type="taxonomic scope" value="Eukaryota"/>
</dbReference>
<proteinExistence type="evidence at protein level"/>
<dbReference type="EMDB" id="EMD-62841"/>
<dbReference type="InterPro" id="IPR024974">
    <property type="entry name" value="Sde2_N"/>
</dbReference>
<keyword evidence="8" id="KW-0131">Cell cycle</keyword>
<evidence type="ECO:0000259" key="10">
    <source>
        <dbReference type="Pfam" id="PF13019"/>
    </source>
</evidence>
<dbReference type="PANTHER" id="PTHR12786">
    <property type="entry name" value="SPLICING FACTOR SF3A-RELATED"/>
    <property type="match status" value="1"/>
</dbReference>
<dbReference type="Proteomes" id="UP000008066">
    <property type="component" value="Unassembled WGS sequence"/>
</dbReference>
<keyword evidence="5" id="KW-0507">mRNA processing</keyword>
<comment type="similarity">
    <text evidence="3">Belongs to the SDE2 family.</text>
</comment>
<evidence type="ECO:0000313" key="12">
    <source>
        <dbReference type="EMBL" id="EGS23567.1"/>
    </source>
</evidence>
<evidence type="ECO:0000313" key="13">
    <source>
        <dbReference type="Proteomes" id="UP000008066"/>
    </source>
</evidence>
<dbReference type="PDB" id="9L5R">
    <property type="method" value="EM"/>
    <property type="resolution" value="2.80 A"/>
    <property type="chains" value="D=1-325"/>
</dbReference>
<dbReference type="GeneID" id="18254300"/>
<keyword evidence="4" id="KW-0963">Cytoplasm</keyword>
<comment type="subcellular location">
    <subcellularLocation>
        <location evidence="2">Cytoplasm</location>
    </subcellularLocation>
    <subcellularLocation>
        <location evidence="1">Nucleus</location>
    </subcellularLocation>
</comment>
<evidence type="ECO:0000256" key="9">
    <source>
        <dbReference type="SAM" id="MobiDB-lite"/>
    </source>
</evidence>
<dbReference type="GO" id="GO:0005737">
    <property type="term" value="C:cytoplasm"/>
    <property type="evidence" value="ECO:0007669"/>
    <property type="project" value="UniProtKB-SubCell"/>
</dbReference>
<evidence type="ECO:0000256" key="6">
    <source>
        <dbReference type="ARBA" id="ARBA00023187"/>
    </source>
</evidence>
<evidence type="ECO:0000256" key="4">
    <source>
        <dbReference type="ARBA" id="ARBA00022490"/>
    </source>
</evidence>
<reference evidence="12 13" key="1">
    <citation type="journal article" date="2011" name="Cell">
        <title>Insight into structure and assembly of the nuclear pore complex by utilizing the genome of a eukaryotic thermophile.</title>
        <authorList>
            <person name="Amlacher S."/>
            <person name="Sarges P."/>
            <person name="Flemming D."/>
            <person name="van Noort V."/>
            <person name="Kunze R."/>
            <person name="Devos D.P."/>
            <person name="Arumugam M."/>
            <person name="Bork P."/>
            <person name="Hurt E."/>
        </authorList>
    </citation>
    <scope>NUCLEOTIDE SEQUENCE [LARGE SCALE GENOMIC DNA]</scope>
    <source>
        <strain evidence="13">DSM 1495 / CBS 144.50 / IMI 039719</strain>
    </source>
</reference>
<evidence type="ECO:0000256" key="2">
    <source>
        <dbReference type="ARBA" id="ARBA00004496"/>
    </source>
</evidence>
<evidence type="ECO:0007829" key="14">
    <source>
        <dbReference type="PDB" id="9L5R"/>
    </source>
</evidence>
<keyword evidence="6" id="KW-0508">mRNA splicing</keyword>
<gene>
    <name evidence="12" type="ORF">CTHT_0002620</name>
</gene>
<feature type="compositionally biased region" description="Low complexity" evidence="9">
    <location>
        <begin position="243"/>
        <end position="255"/>
    </location>
</feature>
<dbReference type="RefSeq" id="XP_006690809.1">
    <property type="nucleotide sequence ID" value="XM_006690746.1"/>
</dbReference>
<evidence type="ECO:0000259" key="11">
    <source>
        <dbReference type="Pfam" id="PF22782"/>
    </source>
</evidence>
<keyword evidence="13" id="KW-1185">Reference proteome</keyword>
<accession>G0RZD9</accession>
<feature type="domain" description="Sde2 ubiquitin" evidence="10">
    <location>
        <begin position="7"/>
        <end position="107"/>
    </location>
</feature>
<sequence>MGRSSKINVLISTIEGTGLPPTLCLVLPPDSPVSSLRDELDSRLPTSASPYSTRLLLTTLSSRWVPLDSPLPISHFLPTCDPVADSDSEVDQLQNDFLHLRLAVPLLGGKGGFGSQLRAAGGRMSKRNKRANVNPEEEQGSSRNLDGRRLRTVTEAKALAEYLAIKPEMEKREKEARRKRWQEIIEMTERKQEEIRNGKRGAILDGKWVEEKEVMGERTREAVMEAMKAGAWKDNFISLGEPSSSRTVASSSSADEAMEEDEESENGSSKATTPPSEPDPAAEVKGKGKEKETPMKHPAPAAKKFFGFDDDDEFMSSDDEGGDES</sequence>
<dbReference type="OrthoDB" id="547031at2759"/>
<protein>
    <submittedName>
        <fullName evidence="12">Uncharacterized protein</fullName>
    </submittedName>
</protein>
<feature type="compositionally biased region" description="Acidic residues" evidence="9">
    <location>
        <begin position="256"/>
        <end position="265"/>
    </location>
</feature>
<keyword evidence="7" id="KW-0539">Nucleus</keyword>
<dbReference type="EMDB" id="EMD-62843"/>